<comment type="caution">
    <text evidence="1">The sequence shown here is derived from an EMBL/GenBank/DDBJ whole genome shotgun (WGS) entry which is preliminary data.</text>
</comment>
<protein>
    <submittedName>
        <fullName evidence="1">Uncharacterized protein</fullName>
    </submittedName>
</protein>
<evidence type="ECO:0000313" key="2">
    <source>
        <dbReference type="Proteomes" id="UP000607653"/>
    </source>
</evidence>
<dbReference type="Proteomes" id="UP000607653">
    <property type="component" value="Unassembled WGS sequence"/>
</dbReference>
<dbReference type="AlphaFoldDB" id="A0A822ZPM9"/>
<keyword evidence="2" id="KW-1185">Reference proteome</keyword>
<sequence length="47" mass="5435">MCNSFLEKKRLGAPMSYLKSAIVMRICQGGSIEPFDRYFVIFFLKTP</sequence>
<gene>
    <name evidence="1" type="ORF">HUJ06_003665</name>
</gene>
<dbReference type="EMBL" id="DUZY01000007">
    <property type="protein sequence ID" value="DAD45435.1"/>
    <property type="molecule type" value="Genomic_DNA"/>
</dbReference>
<reference evidence="1 2" key="1">
    <citation type="journal article" date="2020" name="Mol. Biol. Evol.">
        <title>Distinct Expression and Methylation Patterns for Genes with Different Fates following a Single Whole-Genome Duplication in Flowering Plants.</title>
        <authorList>
            <person name="Shi T."/>
            <person name="Rahmani R.S."/>
            <person name="Gugger P.F."/>
            <person name="Wang M."/>
            <person name="Li H."/>
            <person name="Zhang Y."/>
            <person name="Li Z."/>
            <person name="Wang Q."/>
            <person name="Van de Peer Y."/>
            <person name="Marchal K."/>
            <person name="Chen J."/>
        </authorList>
    </citation>
    <scope>NUCLEOTIDE SEQUENCE [LARGE SCALE GENOMIC DNA]</scope>
    <source>
        <tissue evidence="1">Leaf</tissue>
    </source>
</reference>
<organism evidence="1 2">
    <name type="scientific">Nelumbo nucifera</name>
    <name type="common">Sacred lotus</name>
    <dbReference type="NCBI Taxonomy" id="4432"/>
    <lineage>
        <taxon>Eukaryota</taxon>
        <taxon>Viridiplantae</taxon>
        <taxon>Streptophyta</taxon>
        <taxon>Embryophyta</taxon>
        <taxon>Tracheophyta</taxon>
        <taxon>Spermatophyta</taxon>
        <taxon>Magnoliopsida</taxon>
        <taxon>Proteales</taxon>
        <taxon>Nelumbonaceae</taxon>
        <taxon>Nelumbo</taxon>
    </lineage>
</organism>
<accession>A0A822ZPM9</accession>
<evidence type="ECO:0000313" key="1">
    <source>
        <dbReference type="EMBL" id="DAD45435.1"/>
    </source>
</evidence>
<name>A0A822ZPM9_NELNU</name>
<proteinExistence type="predicted"/>